<dbReference type="PANTHER" id="PTHR19959">
    <property type="entry name" value="KINESIN LIGHT CHAIN"/>
    <property type="match status" value="1"/>
</dbReference>
<proteinExistence type="predicted"/>
<dbReference type="Pfam" id="PF12770">
    <property type="entry name" value="CHAT"/>
    <property type="match status" value="1"/>
</dbReference>
<dbReference type="OrthoDB" id="9991317at2759"/>
<sequence>MPGSLDGQSIRLELIRVNDLPLPSNRIPAGFYVSINVDSRRRWKSPVRVVSSDDAELLGDVVTLSLCDVPELSVEIRVSYELGRMLGSGEVVGKLGISWDELLNYGDEPFELSFPSICGYHPSLTLKAAVLHPCDDHDGALFDSLVDCEIARDTDAGHARFVEYVTTKTVSYLNDAVEHFFQSVLDQCPVDHPDRASALANLASARLKGYIQGDLEDIDSTISLFREALALRPQGHPDHPLSLYHLAEALTWRYREEDTTVDLHESAQLYCKLLPLCPEGTYLRGIAAGANGVDYVIDGCNNLPKDASDDAIHFRRIVLQLCPLGHQHRPRTLDKLSRALRLRFTQYGSIDDLDECIKLRREVVSLCSEGHSERDTYLNNLAASLRSRFDHQGRSHDLDEAICLYEEALRMCPVGHKTRHVSLSTLGGALRVRFIQRGVVDDINRAISFRREALMLSPPEHPDHDLMLHHLAITLKIRYNELDASEDLNEAIDLCRKSLRLTRLDHPERHRRLYNLSSTLSSRFTDTQENQDIEEAIRLSQESLDALPSLHPDRCSSHSWLGTAYLSRYQVQHNPADLSLAVDHFRLASGHPTQGFPQRIIEAIHWARQAEVYQHESALEAYQMCLELFDNHVMTRSSIISRREAATAFRGARSLPVDAASCAIRRDNLRQAVELAEQGRGQQWSLASRLRTPLEDLESTSPKLARKLSELSKSLSDAQSSATLTDRAAADVAATQYRRLTEQWGAAVAEIRNVKGFSRFLLPPSYEDLQAAARYGPVIILIASKYSCSAIIVPTSGDPHHVPLPSIALADLKTLKDRFARAIRNASSMGPKQPRNDLIVLLRAVWDEIMLPVVNVLQQSLKLESLSRIWLCPTAAFTSIPLHAAHPFRTNADRSKEPCLEDLYICSYTPTLSALVRSRQMMKKRVLPSFVTIGQGQPGKGKGKALLAVDSELELVRKLVPATANSNTISGDAATRAGALEALQQNTWVHLACHGKQDPKQPYNSHFVMRDKSLTLLDIMEKDIPHAEFAFLSACHTAVGDEETPDEVIHLAAGLQFSGFKSVVGTLWQVDDAVAKHVVQAFYKNMFEDLEVGGEMDCTKAAWALNRATHAVKTEVPLEQRMVFVHIGV</sequence>
<protein>
    <submittedName>
        <fullName evidence="2">CHAT domain-containing protein</fullName>
    </submittedName>
</protein>
<organism evidence="2 3">
    <name type="scientific">Suillus placidus</name>
    <dbReference type="NCBI Taxonomy" id="48579"/>
    <lineage>
        <taxon>Eukaryota</taxon>
        <taxon>Fungi</taxon>
        <taxon>Dikarya</taxon>
        <taxon>Basidiomycota</taxon>
        <taxon>Agaricomycotina</taxon>
        <taxon>Agaricomycetes</taxon>
        <taxon>Agaricomycetidae</taxon>
        <taxon>Boletales</taxon>
        <taxon>Suillineae</taxon>
        <taxon>Suillaceae</taxon>
        <taxon>Suillus</taxon>
    </lineage>
</organism>
<evidence type="ECO:0000313" key="3">
    <source>
        <dbReference type="Proteomes" id="UP000714275"/>
    </source>
</evidence>
<evidence type="ECO:0000259" key="1">
    <source>
        <dbReference type="Pfam" id="PF12770"/>
    </source>
</evidence>
<feature type="domain" description="CHAT" evidence="1">
    <location>
        <begin position="842"/>
        <end position="1088"/>
    </location>
</feature>
<dbReference type="SUPFAM" id="SSF81901">
    <property type="entry name" value="HCP-like"/>
    <property type="match status" value="1"/>
</dbReference>
<keyword evidence="3" id="KW-1185">Reference proteome</keyword>
<reference evidence="2" key="1">
    <citation type="journal article" date="2020" name="New Phytol.">
        <title>Comparative genomics reveals dynamic genome evolution in host specialist ectomycorrhizal fungi.</title>
        <authorList>
            <person name="Lofgren L.A."/>
            <person name="Nguyen N.H."/>
            <person name="Vilgalys R."/>
            <person name="Ruytinx J."/>
            <person name="Liao H.L."/>
            <person name="Branco S."/>
            <person name="Kuo A."/>
            <person name="LaButti K."/>
            <person name="Lipzen A."/>
            <person name="Andreopoulos W."/>
            <person name="Pangilinan J."/>
            <person name="Riley R."/>
            <person name="Hundley H."/>
            <person name="Na H."/>
            <person name="Barry K."/>
            <person name="Grigoriev I.V."/>
            <person name="Stajich J.E."/>
            <person name="Kennedy P.G."/>
        </authorList>
    </citation>
    <scope>NUCLEOTIDE SEQUENCE</scope>
    <source>
        <strain evidence="2">DOB743</strain>
    </source>
</reference>
<dbReference type="Proteomes" id="UP000714275">
    <property type="component" value="Unassembled WGS sequence"/>
</dbReference>
<accession>A0A9P6ZRL5</accession>
<name>A0A9P6ZRL5_9AGAM</name>
<comment type="caution">
    <text evidence="2">The sequence shown here is derived from an EMBL/GenBank/DDBJ whole genome shotgun (WGS) entry which is preliminary data.</text>
</comment>
<dbReference type="InterPro" id="IPR011990">
    <property type="entry name" value="TPR-like_helical_dom_sf"/>
</dbReference>
<dbReference type="EMBL" id="JABBWD010000033">
    <property type="protein sequence ID" value="KAG1775510.1"/>
    <property type="molecule type" value="Genomic_DNA"/>
</dbReference>
<dbReference type="Gene3D" id="1.25.40.10">
    <property type="entry name" value="Tetratricopeptide repeat domain"/>
    <property type="match status" value="2"/>
</dbReference>
<evidence type="ECO:0000313" key="2">
    <source>
        <dbReference type="EMBL" id="KAG1775510.1"/>
    </source>
</evidence>
<dbReference type="InterPro" id="IPR024983">
    <property type="entry name" value="CHAT_dom"/>
</dbReference>
<dbReference type="PANTHER" id="PTHR19959:SF119">
    <property type="entry name" value="FUNGAL LIPASE-LIKE DOMAIN-CONTAINING PROTEIN"/>
    <property type="match status" value="1"/>
</dbReference>
<dbReference type="AlphaFoldDB" id="A0A9P6ZRL5"/>
<gene>
    <name evidence="2" type="ORF">EV702DRAFT_432621</name>
</gene>